<feature type="non-terminal residue" evidence="3">
    <location>
        <position position="1"/>
    </location>
</feature>
<dbReference type="EMBL" id="KZ301976">
    <property type="protein sequence ID" value="PFH53019.1"/>
    <property type="molecule type" value="Genomic_DNA"/>
</dbReference>
<feature type="region of interest" description="Disordered" evidence="1">
    <location>
        <begin position="214"/>
        <end position="236"/>
    </location>
</feature>
<feature type="domain" description="Calcineurin-like phosphoesterase" evidence="2">
    <location>
        <begin position="27"/>
        <end position="139"/>
    </location>
</feature>
<proteinExistence type="predicted"/>
<dbReference type="AlphaFoldDB" id="A0A2A9NR52"/>
<dbReference type="STRING" id="703135.A0A2A9NR52"/>
<dbReference type="SUPFAM" id="SSF56300">
    <property type="entry name" value="Metallo-dependent phosphatases"/>
    <property type="match status" value="1"/>
</dbReference>
<evidence type="ECO:0000256" key="1">
    <source>
        <dbReference type="SAM" id="MobiDB-lite"/>
    </source>
</evidence>
<dbReference type="PANTHER" id="PTHR42850:SF4">
    <property type="entry name" value="ZINC-DEPENDENT ENDOPOLYPHOSPHATASE"/>
    <property type="match status" value="1"/>
</dbReference>
<protein>
    <recommendedName>
        <fullName evidence="2">Calcineurin-like phosphoesterase domain-containing protein</fullName>
    </recommendedName>
</protein>
<evidence type="ECO:0000313" key="4">
    <source>
        <dbReference type="Proteomes" id="UP000242287"/>
    </source>
</evidence>
<reference evidence="3 4" key="1">
    <citation type="submission" date="2014-02" db="EMBL/GenBank/DDBJ databases">
        <title>Transposable element dynamics among asymbiotic and ectomycorrhizal Amanita fungi.</title>
        <authorList>
            <consortium name="DOE Joint Genome Institute"/>
            <person name="Hess J."/>
            <person name="Skrede I."/>
            <person name="Wolfe B."/>
            <person name="LaButti K."/>
            <person name="Ohm R.A."/>
            <person name="Grigoriev I.V."/>
            <person name="Pringle A."/>
        </authorList>
    </citation>
    <scope>NUCLEOTIDE SEQUENCE [LARGE SCALE GENOMIC DNA]</scope>
    <source>
        <strain evidence="3 4">SKay4041</strain>
    </source>
</reference>
<name>A0A2A9NR52_9AGAR</name>
<dbReference type="GO" id="GO:0000298">
    <property type="term" value="F:endopolyphosphatase activity"/>
    <property type="evidence" value="ECO:0007669"/>
    <property type="project" value="TreeGrafter"/>
</dbReference>
<dbReference type="Pfam" id="PF00149">
    <property type="entry name" value="Metallophos"/>
    <property type="match status" value="1"/>
</dbReference>
<dbReference type="InterPro" id="IPR004843">
    <property type="entry name" value="Calcineurin-like_PHP"/>
</dbReference>
<keyword evidence="4" id="KW-1185">Reference proteome</keyword>
<dbReference type="Gene3D" id="3.60.21.10">
    <property type="match status" value="1"/>
</dbReference>
<evidence type="ECO:0000259" key="2">
    <source>
        <dbReference type="Pfam" id="PF00149"/>
    </source>
</evidence>
<dbReference type="OrthoDB" id="10267127at2759"/>
<dbReference type="PANTHER" id="PTHR42850">
    <property type="entry name" value="METALLOPHOSPHOESTERASE"/>
    <property type="match status" value="1"/>
</dbReference>
<accession>A0A2A9NR52</accession>
<sequence length="416" mass="46914">DVPDLSRYRQLRVLSKQEFPIHDSSRRIIVVGDIHGTYDRIQHLLSSLSYDSSTDTLLHVGDILTKGTHEGSLDFLSFASSNSIIGVRGNQDQKVIEWRSWIEWVLSKQGGKTFLQATRLAWEAAKMQSTIDPESSGYGYDHDRAYMNKAIARWWRRVPVGWTMFTDAYMLAHDMTPDNFEYLVNLPIKIYVPHAHLFLVHGGLVSHDTLKDADDPSQPLARAPKYSKLGSSGNAGAGEVVMRKGEEEAMREKQERAVLDLAPNNDPYVPLNIRSVEADGTLTRSKGTPWSDLWNEDMELCRGFDVDDDDDDATMGTRQHHHHDRSRLPCLPMSIVYGHAASRGLDIKRWSLGLDSGCVKGNRLSALVVGGNETFVKTFGSHHRTKEDFRQDKEEVPFGDSHVARIYSVSCNAYQQ</sequence>
<dbReference type="Proteomes" id="UP000242287">
    <property type="component" value="Unassembled WGS sequence"/>
</dbReference>
<dbReference type="GO" id="GO:0006798">
    <property type="term" value="P:polyphosphate catabolic process"/>
    <property type="evidence" value="ECO:0007669"/>
    <property type="project" value="TreeGrafter"/>
</dbReference>
<dbReference type="InterPro" id="IPR029052">
    <property type="entry name" value="Metallo-depent_PP-like"/>
</dbReference>
<organism evidence="3 4">
    <name type="scientific">Amanita thiersii Skay4041</name>
    <dbReference type="NCBI Taxonomy" id="703135"/>
    <lineage>
        <taxon>Eukaryota</taxon>
        <taxon>Fungi</taxon>
        <taxon>Dikarya</taxon>
        <taxon>Basidiomycota</taxon>
        <taxon>Agaricomycotina</taxon>
        <taxon>Agaricomycetes</taxon>
        <taxon>Agaricomycetidae</taxon>
        <taxon>Agaricales</taxon>
        <taxon>Pluteineae</taxon>
        <taxon>Amanitaceae</taxon>
        <taxon>Amanita</taxon>
    </lineage>
</organism>
<gene>
    <name evidence="3" type="ORF">AMATHDRAFT_138714</name>
</gene>
<dbReference type="InterPro" id="IPR050126">
    <property type="entry name" value="Ap4A_hydrolase"/>
</dbReference>
<dbReference type="GO" id="GO:0005737">
    <property type="term" value="C:cytoplasm"/>
    <property type="evidence" value="ECO:0007669"/>
    <property type="project" value="TreeGrafter"/>
</dbReference>
<dbReference type="GO" id="GO:0016791">
    <property type="term" value="F:phosphatase activity"/>
    <property type="evidence" value="ECO:0007669"/>
    <property type="project" value="TreeGrafter"/>
</dbReference>
<evidence type="ECO:0000313" key="3">
    <source>
        <dbReference type="EMBL" id="PFH53019.1"/>
    </source>
</evidence>